<dbReference type="PROSITE" id="PS51819">
    <property type="entry name" value="VOC"/>
    <property type="match status" value="1"/>
</dbReference>
<protein>
    <submittedName>
        <fullName evidence="2">VOC family protein</fullName>
    </submittedName>
</protein>
<evidence type="ECO:0000313" key="2">
    <source>
        <dbReference type="EMBL" id="MFC6010778.1"/>
    </source>
</evidence>
<dbReference type="InterPro" id="IPR029068">
    <property type="entry name" value="Glyas_Bleomycin-R_OHBP_Dase"/>
</dbReference>
<dbReference type="InterPro" id="IPR004360">
    <property type="entry name" value="Glyas_Fos-R_dOase_dom"/>
</dbReference>
<accession>A0ABW1JQ09</accession>
<feature type="domain" description="VOC" evidence="1">
    <location>
        <begin position="4"/>
        <end position="123"/>
    </location>
</feature>
<dbReference type="RefSeq" id="WP_378601161.1">
    <property type="nucleotide sequence ID" value="NZ_JBHSQN010000002.1"/>
</dbReference>
<dbReference type="SUPFAM" id="SSF54593">
    <property type="entry name" value="Glyoxalase/Bleomycin resistance protein/Dihydroxybiphenyl dioxygenase"/>
    <property type="match status" value="1"/>
</dbReference>
<name>A0ABW1JQ09_9NOCA</name>
<reference evidence="3" key="1">
    <citation type="journal article" date="2019" name="Int. J. Syst. Evol. Microbiol.">
        <title>The Global Catalogue of Microorganisms (GCM) 10K type strain sequencing project: providing services to taxonomists for standard genome sequencing and annotation.</title>
        <authorList>
            <consortium name="The Broad Institute Genomics Platform"/>
            <consortium name="The Broad Institute Genome Sequencing Center for Infectious Disease"/>
            <person name="Wu L."/>
            <person name="Ma J."/>
        </authorList>
    </citation>
    <scope>NUCLEOTIDE SEQUENCE [LARGE SCALE GENOMIC DNA]</scope>
    <source>
        <strain evidence="3">CCUG 36956</strain>
    </source>
</reference>
<dbReference type="Gene3D" id="3.10.180.10">
    <property type="entry name" value="2,3-Dihydroxybiphenyl 1,2-Dioxygenase, domain 1"/>
    <property type="match status" value="1"/>
</dbReference>
<evidence type="ECO:0000259" key="1">
    <source>
        <dbReference type="PROSITE" id="PS51819"/>
    </source>
</evidence>
<dbReference type="InterPro" id="IPR037523">
    <property type="entry name" value="VOC_core"/>
</dbReference>
<dbReference type="Pfam" id="PF00903">
    <property type="entry name" value="Glyoxalase"/>
    <property type="match status" value="1"/>
</dbReference>
<dbReference type="EMBL" id="JBHSQN010000002">
    <property type="protein sequence ID" value="MFC6010778.1"/>
    <property type="molecule type" value="Genomic_DNA"/>
</dbReference>
<dbReference type="Proteomes" id="UP001596223">
    <property type="component" value="Unassembled WGS sequence"/>
</dbReference>
<proteinExistence type="predicted"/>
<keyword evidence="3" id="KW-1185">Reference proteome</keyword>
<sequence length="125" mass="13734">MRISASTVSLTVADVTVTERFLVDHFGYTQAFAAEGFAAVTHPDGAMGVAIHRRGLEVLPEDQRDVLARGVTLVFTVDDAAREEQRLRAEGVAITLPLLEQPWGERLFQVTDDNGIVVQVLEWVS</sequence>
<gene>
    <name evidence="2" type="ORF">ACFP3H_06910</name>
</gene>
<evidence type="ECO:0000313" key="3">
    <source>
        <dbReference type="Proteomes" id="UP001596223"/>
    </source>
</evidence>
<comment type="caution">
    <text evidence="2">The sequence shown here is derived from an EMBL/GenBank/DDBJ whole genome shotgun (WGS) entry which is preliminary data.</text>
</comment>
<organism evidence="2 3">
    <name type="scientific">Nocardia lasii</name>
    <dbReference type="NCBI Taxonomy" id="1616107"/>
    <lineage>
        <taxon>Bacteria</taxon>
        <taxon>Bacillati</taxon>
        <taxon>Actinomycetota</taxon>
        <taxon>Actinomycetes</taxon>
        <taxon>Mycobacteriales</taxon>
        <taxon>Nocardiaceae</taxon>
        <taxon>Nocardia</taxon>
    </lineage>
</organism>